<proteinExistence type="predicted"/>
<dbReference type="Proteomes" id="UP000182829">
    <property type="component" value="Unassembled WGS sequence"/>
</dbReference>
<protein>
    <submittedName>
        <fullName evidence="2">FAD-NAD(P)-binding</fullName>
    </submittedName>
</protein>
<sequence>MYECVIVGGGIHGTYLIQRLLEDADLEREDVTIVDPHDRLLASFRRKAAACEMDELRSTFVHHVGTEPFGLEDFAEARTCEDDLLPTPGYPRRPSLSLFLDYADYVIERKDLESLHRRATVESVRRVEGGRDGLVLATDDGTIRTRTCVLAIGHGGRYHCPAWAADVDGIAHVWDDGFDPNASTAETVVVGGGTTAAQLANCLADCDPVTLLTRHELEDAVTEADPLWINWNHIESHLHRYPPGSRARYEVVQEARNDATIPPTLLDRLESTAADGELSIRRGDVRSARALDGDVRLLLENGGCLSADRVVLATGFEPVFEHPFVDRLADELSLERGYRGLPILDDRTLAWRRCDGGRSSIYVSGALAAGVVGPLAGNVAGARRAADRLAESIPGAVRSAVSAD</sequence>
<organism evidence="2 3">
    <name type="scientific">Natronobacterium gregoryi</name>
    <dbReference type="NCBI Taxonomy" id="44930"/>
    <lineage>
        <taxon>Archaea</taxon>
        <taxon>Methanobacteriati</taxon>
        <taxon>Methanobacteriota</taxon>
        <taxon>Stenosarchaea group</taxon>
        <taxon>Halobacteria</taxon>
        <taxon>Halobacteriales</taxon>
        <taxon>Natrialbaceae</taxon>
        <taxon>Natronobacterium</taxon>
    </lineage>
</organism>
<dbReference type="InterPro" id="IPR036188">
    <property type="entry name" value="FAD/NAD-bd_sf"/>
</dbReference>
<gene>
    <name evidence="2" type="ORF">SAMN05443661_1655</name>
</gene>
<name>A0A1I3TN52_9EURY</name>
<evidence type="ECO:0000313" key="2">
    <source>
        <dbReference type="EMBL" id="SFJ72050.1"/>
    </source>
</evidence>
<dbReference type="PANTHER" id="PTHR38663:SF1">
    <property type="entry name" value="L-ORNITHINE N(5)-MONOOXYGENASE"/>
    <property type="match status" value="1"/>
</dbReference>
<evidence type="ECO:0000259" key="1">
    <source>
        <dbReference type="Pfam" id="PF13454"/>
    </source>
</evidence>
<dbReference type="Pfam" id="PF13454">
    <property type="entry name" value="NAD_binding_9"/>
    <property type="match status" value="1"/>
</dbReference>
<feature type="domain" description="FAD-dependent urate hydroxylase HpyO/Asp monooxygenase CreE-like FAD/NAD(P)-binding" evidence="1">
    <location>
        <begin position="5"/>
        <end position="154"/>
    </location>
</feature>
<dbReference type="Gene3D" id="3.50.50.60">
    <property type="entry name" value="FAD/NAD(P)-binding domain"/>
    <property type="match status" value="1"/>
</dbReference>
<dbReference type="AlphaFoldDB" id="A0A1I3TN52"/>
<dbReference type="PANTHER" id="PTHR38663">
    <property type="match status" value="1"/>
</dbReference>
<accession>A0A1I3TN52</accession>
<dbReference type="SUPFAM" id="SSF51905">
    <property type="entry name" value="FAD/NAD(P)-binding domain"/>
    <property type="match status" value="1"/>
</dbReference>
<dbReference type="InterPro" id="IPR038732">
    <property type="entry name" value="HpyO/CreE_NAD-binding"/>
</dbReference>
<evidence type="ECO:0000313" key="3">
    <source>
        <dbReference type="Proteomes" id="UP000182829"/>
    </source>
</evidence>
<dbReference type="EMBL" id="FORO01000065">
    <property type="protein sequence ID" value="SFJ72050.1"/>
    <property type="molecule type" value="Genomic_DNA"/>
</dbReference>
<dbReference type="OrthoDB" id="201607at2157"/>
<dbReference type="OMA" id="RPQRDMF"/>
<dbReference type="RefSeq" id="WP_015233357.1">
    <property type="nucleotide sequence ID" value="NZ_FORO01000065.1"/>
</dbReference>
<reference evidence="2 3" key="1">
    <citation type="submission" date="2016-10" db="EMBL/GenBank/DDBJ databases">
        <authorList>
            <person name="de Groot N.N."/>
        </authorList>
    </citation>
    <scope>NUCLEOTIDE SEQUENCE [LARGE SCALE GENOMIC DNA]</scope>
    <source>
        <strain evidence="2 3">SP2</strain>
    </source>
</reference>
<dbReference type="GeneID" id="14206956"/>